<protein>
    <submittedName>
        <fullName evidence="2 3">Uncharacterized protein</fullName>
    </submittedName>
</protein>
<dbReference type="WBParaSite" id="TCONS_00009405.p1">
    <property type="protein sequence ID" value="TCONS_00009405.p1"/>
    <property type="gene ID" value="XLOC_007220"/>
</dbReference>
<dbReference type="Proteomes" id="UP000035681">
    <property type="component" value="Unplaced"/>
</dbReference>
<accession>A0A0K0ECU1</accession>
<evidence type="ECO:0000313" key="2">
    <source>
        <dbReference type="WBParaSite" id="SSTP_0000730600.1"/>
    </source>
</evidence>
<dbReference type="AlphaFoldDB" id="A0A0K0ECU1"/>
<evidence type="ECO:0000313" key="3">
    <source>
        <dbReference type="WBParaSite" id="TCONS_00009405.p1"/>
    </source>
</evidence>
<organism evidence="2">
    <name type="scientific">Strongyloides stercoralis</name>
    <name type="common">Threadworm</name>
    <dbReference type="NCBI Taxonomy" id="6248"/>
    <lineage>
        <taxon>Eukaryota</taxon>
        <taxon>Metazoa</taxon>
        <taxon>Ecdysozoa</taxon>
        <taxon>Nematoda</taxon>
        <taxon>Chromadorea</taxon>
        <taxon>Rhabditida</taxon>
        <taxon>Tylenchina</taxon>
        <taxon>Panagrolaimomorpha</taxon>
        <taxon>Strongyloidoidea</taxon>
        <taxon>Strongyloididae</taxon>
        <taxon>Strongyloides</taxon>
    </lineage>
</organism>
<keyword evidence="1" id="KW-1185">Reference proteome</keyword>
<sequence>MDIKKFLLKKILLFVILKIIITKVYTCSSSGVSIQPNSNNIYQNEASILSSNNYLSSPIIKNNLTKQSSYSTFENKTINNSLSLSPTNMTTKGIQFKNLASKTVQSLSPEKNDFFGSIKNMWDEGWQKIDDFLGGKNNIKYVKKLIPNSKKLYLTNVTYHLIIHPPSAWTYCEPYCGVEDQGVDVESVNDTINADVIESINDVFLSFLHLQPPNKNNIKIYFQPQNILGQGFGDFYDRKGQKYIISRGSVNGILTRGKLNQQKYTQSLLISFLTKYQMKEIKWENLGYVIIERIKKLQKGLQLVERIKTTVELI</sequence>
<reference evidence="2" key="1">
    <citation type="submission" date="2015-08" db="UniProtKB">
        <authorList>
            <consortium name="WormBaseParasite"/>
        </authorList>
    </citation>
    <scope>IDENTIFICATION</scope>
</reference>
<dbReference type="WBParaSite" id="SSTP_0000730600.1">
    <property type="protein sequence ID" value="SSTP_0000730600.1"/>
    <property type="gene ID" value="SSTP_0000730600"/>
</dbReference>
<name>A0A0K0ECU1_STRER</name>
<proteinExistence type="predicted"/>
<evidence type="ECO:0000313" key="1">
    <source>
        <dbReference type="Proteomes" id="UP000035681"/>
    </source>
</evidence>